<evidence type="ECO:0000256" key="4">
    <source>
        <dbReference type="SAM" id="MobiDB-lite"/>
    </source>
</evidence>
<dbReference type="InterPro" id="IPR048349">
    <property type="entry name" value="CCDC22_N"/>
</dbReference>
<dbReference type="GO" id="GO:0097602">
    <property type="term" value="F:cullin family protein binding"/>
    <property type="evidence" value="ECO:0007669"/>
    <property type="project" value="TreeGrafter"/>
</dbReference>
<evidence type="ECO:0000256" key="1">
    <source>
        <dbReference type="ARBA" id="ARBA00006438"/>
    </source>
</evidence>
<dbReference type="InterPro" id="IPR008530">
    <property type="entry name" value="CCDC22"/>
</dbReference>
<dbReference type="Pfam" id="PF05667">
    <property type="entry name" value="CCDC22_CC"/>
    <property type="match status" value="1"/>
</dbReference>
<dbReference type="GO" id="GO:2000060">
    <property type="term" value="P:positive regulation of ubiquitin-dependent protein catabolic process"/>
    <property type="evidence" value="ECO:0007669"/>
    <property type="project" value="TreeGrafter"/>
</dbReference>
<feature type="domain" description="CCDC22 N-terminal" evidence="6">
    <location>
        <begin position="3"/>
        <end position="116"/>
    </location>
</feature>
<sequence>MAMDLVDRLIVDTLLRLDESFFDGFPCPPESINELNVEQSYAAIVLLVWSCDPSSRSIVTSRNLPQSMAARYRVATDVVEAIKGIGVRDELGYQTLLYGQAKELRNVMIGLIEKLPKECPVITTTKDARTTLLESVAKSLHADKTWIPLNKYFFPNNLLWKPSWGAPRRISFNGFNGDTNAVLRCVDWRLRGRSILCACLEANACACTTSSNERSLHILEEALQSEPRALRSRPPKPPLPAKPKPSVPPKPADLVRRDAEKAEESKEITETTSQLNAIGEEVLAIRAAIEMRADELAQLSVQEMSCCQDGEFWEEKLKRRQNNEYASCLEELRSQESNSGVDARIKQLLLEPKIVNKLNKYIEESEERMESLQNRWISVKSEKDDELRRARNEYDSLGQEKELQRETAEMLRLADAIESELYLKHEHLSKLKREVERMEQVQLNRNAYTRRIFEIVANIRKQQEDIDKVLSENRHIQKELKSLVGKLDRTFTVVEEKLYRDMQRDTSMQKAYRLLVKIHEECSWVVSATEACGRINREIDELNDQIAIQQQKRLDETLEKVLNDWMEVKQENDALMNTLGAT</sequence>
<evidence type="ECO:0000256" key="3">
    <source>
        <dbReference type="SAM" id="Coils"/>
    </source>
</evidence>
<feature type="domain" description="CCDC22 coiled-coil" evidence="5">
    <location>
        <begin position="269"/>
        <end position="552"/>
    </location>
</feature>
<organism evidence="7">
    <name type="scientific">Ascaris suum</name>
    <name type="common">Pig roundworm</name>
    <name type="synonym">Ascaris lumbricoides</name>
    <dbReference type="NCBI Taxonomy" id="6253"/>
    <lineage>
        <taxon>Eukaryota</taxon>
        <taxon>Metazoa</taxon>
        <taxon>Ecdysozoa</taxon>
        <taxon>Nematoda</taxon>
        <taxon>Chromadorea</taxon>
        <taxon>Rhabditida</taxon>
        <taxon>Spirurina</taxon>
        <taxon>Ascaridomorpha</taxon>
        <taxon>Ascaridoidea</taxon>
        <taxon>Ascarididae</taxon>
        <taxon>Ascaris</taxon>
    </lineage>
</organism>
<dbReference type="InterPro" id="IPR048348">
    <property type="entry name" value="CCDC22_CC"/>
</dbReference>
<feature type="coiled-coil region" evidence="3">
    <location>
        <begin position="318"/>
        <end position="479"/>
    </location>
</feature>
<dbReference type="EMBL" id="JI168635">
    <property type="protein sequence ID" value="ADY43326.1"/>
    <property type="molecule type" value="mRNA"/>
</dbReference>
<feature type="compositionally biased region" description="Pro residues" evidence="4">
    <location>
        <begin position="235"/>
        <end position="251"/>
    </location>
</feature>
<evidence type="ECO:0000259" key="6">
    <source>
        <dbReference type="Pfam" id="PF21674"/>
    </source>
</evidence>
<dbReference type="PANTHER" id="PTHR15668">
    <property type="entry name" value="JM1 PROTEIN"/>
    <property type="match status" value="1"/>
</dbReference>
<dbReference type="AlphaFoldDB" id="F1KZM2"/>
<feature type="coiled-coil region" evidence="3">
    <location>
        <begin position="525"/>
        <end position="552"/>
    </location>
</feature>
<proteinExistence type="evidence at transcript level"/>
<protein>
    <recommendedName>
        <fullName evidence="2">Coiled-coil domain-containing protein 22 homolog</fullName>
    </recommendedName>
</protein>
<evidence type="ECO:0000259" key="5">
    <source>
        <dbReference type="Pfam" id="PF05667"/>
    </source>
</evidence>
<name>F1KZM2_ASCSU</name>
<feature type="compositionally biased region" description="Basic and acidic residues" evidence="4">
    <location>
        <begin position="253"/>
        <end position="269"/>
    </location>
</feature>
<keyword evidence="3" id="KW-0175">Coiled coil</keyword>
<comment type="similarity">
    <text evidence="1">Belongs to the CCDC22 family.</text>
</comment>
<dbReference type="PANTHER" id="PTHR15668:SF4">
    <property type="entry name" value="COILED-COIL DOMAIN-CONTAINING PROTEIN 22"/>
    <property type="match status" value="1"/>
</dbReference>
<accession>F1KZM2</accession>
<evidence type="ECO:0000313" key="7">
    <source>
        <dbReference type="EMBL" id="ADY43326.1"/>
    </source>
</evidence>
<dbReference type="Pfam" id="PF21674">
    <property type="entry name" value="CCDC22_N"/>
    <property type="match status" value="1"/>
</dbReference>
<reference evidence="7" key="1">
    <citation type="journal article" date="2011" name="Genome Res.">
        <title>Deep small RNA sequencing from the nematode Ascaris reveals conservation, functional diversification, and novel developmental profiles.</title>
        <authorList>
            <person name="Wang J."/>
            <person name="Czech B."/>
            <person name="Crunk A."/>
            <person name="Wallace A."/>
            <person name="Mitreva M."/>
            <person name="Hannon G.J."/>
            <person name="Davis R.E."/>
        </authorList>
    </citation>
    <scope>NUCLEOTIDE SEQUENCE</scope>
</reference>
<feature type="region of interest" description="Disordered" evidence="4">
    <location>
        <begin position="226"/>
        <end position="273"/>
    </location>
</feature>
<evidence type="ECO:0000256" key="2">
    <source>
        <dbReference type="ARBA" id="ARBA00017553"/>
    </source>
</evidence>